<keyword evidence="2" id="KW-0695">RNA-directed DNA polymerase</keyword>
<name>A0A0A2V931_BEABA</name>
<dbReference type="Proteomes" id="UP000030106">
    <property type="component" value="Unassembled WGS sequence"/>
</dbReference>
<protein>
    <submittedName>
        <fullName evidence="2">Putative RNA-directed DNA polymerase from transposo n X-element</fullName>
    </submittedName>
</protein>
<reference evidence="2 3" key="1">
    <citation type="submission" date="2012-10" db="EMBL/GenBank/DDBJ databases">
        <title>Genome sequencing and analysis of entomopathogenic fungi Beauveria bassiana D1-5.</title>
        <authorList>
            <person name="Li Q."/>
            <person name="Wang L."/>
            <person name="Zhang Z."/>
            <person name="Wang Q."/>
            <person name="Ren J."/>
            <person name="Wang M."/>
            <person name="Xu W."/>
            <person name="Wang J."/>
            <person name="Lu Y."/>
            <person name="Du Q."/>
            <person name="Sun Z."/>
        </authorList>
    </citation>
    <scope>NUCLEOTIDE SEQUENCE [LARGE SCALE GENOMIC DNA]</scope>
    <source>
        <strain evidence="2 3">D1-5</strain>
    </source>
</reference>
<gene>
    <name evidence="2" type="ORF">BBAD15_g12201</name>
</gene>
<proteinExistence type="predicted"/>
<dbReference type="GO" id="GO:0003964">
    <property type="term" value="F:RNA-directed DNA polymerase activity"/>
    <property type="evidence" value="ECO:0007669"/>
    <property type="project" value="UniProtKB-KW"/>
</dbReference>
<keyword evidence="2" id="KW-0808">Transferase</keyword>
<dbReference type="OrthoDB" id="4927418at2759"/>
<dbReference type="Pfam" id="PF00078">
    <property type="entry name" value="RVT_1"/>
    <property type="match status" value="1"/>
</dbReference>
<keyword evidence="2" id="KW-0548">Nucleotidyltransferase</keyword>
<feature type="domain" description="Reverse transcriptase" evidence="1">
    <location>
        <begin position="1"/>
        <end position="154"/>
    </location>
</feature>
<dbReference type="AlphaFoldDB" id="A0A0A2V931"/>
<organism evidence="2 3">
    <name type="scientific">Beauveria bassiana D1-5</name>
    <dbReference type="NCBI Taxonomy" id="1245745"/>
    <lineage>
        <taxon>Eukaryota</taxon>
        <taxon>Fungi</taxon>
        <taxon>Dikarya</taxon>
        <taxon>Ascomycota</taxon>
        <taxon>Pezizomycotina</taxon>
        <taxon>Sordariomycetes</taxon>
        <taxon>Hypocreomycetidae</taxon>
        <taxon>Hypocreales</taxon>
        <taxon>Cordycipitaceae</taxon>
        <taxon>Beauveria</taxon>
    </lineage>
</organism>
<dbReference type="HOGENOM" id="CLU_000680_23_5_1"/>
<dbReference type="InterPro" id="IPR000477">
    <property type="entry name" value="RT_dom"/>
</dbReference>
<dbReference type="PROSITE" id="PS50878">
    <property type="entry name" value="RT_POL"/>
    <property type="match status" value="1"/>
</dbReference>
<evidence type="ECO:0000313" key="2">
    <source>
        <dbReference type="EMBL" id="KGQ02585.1"/>
    </source>
</evidence>
<evidence type="ECO:0000259" key="1">
    <source>
        <dbReference type="PROSITE" id="PS50878"/>
    </source>
</evidence>
<dbReference type="Gene3D" id="3.30.420.10">
    <property type="entry name" value="Ribonuclease H-like superfamily/Ribonuclease H"/>
    <property type="match status" value="1"/>
</dbReference>
<sequence>MRARGIPETLVRWIESFCADRIASILVNGHLSGIRTLHQAGLPQGSPLSPICYIFFNADLVQRRIDANGGAIAFVDDFTAWVTGPTAHSNRDKIKAIVAEALEWEKRSGATFETDKTAIIHFTRNARKADPTPVMIRGQAVMPKDHVKILGVIMDSRLKYKQHIARASTKGLEAAMELKRLRGLSAATARQLFTSTVVPLVDYAASVWMHAYQDKLVGPINRVQKAGAQAIVGTFLTVASAVAEAEANLVSVGERLWKRVIKMWLAIHSLPDTNPLRRVTSRMRKFYAAFRSPLYQVTRRLRDVPTEELETILPFAIEPWRKRMEAEGDGKADKNLLVGGDVVVAASSSARNGAVGVGGVIQCSVTPQRSVRRETFSFTLGPRAEQSPYSGALAAMAYVLRHIPSDCRRVSILTRNRAAVQSLKNPHQQSGQEFIRCIYDSIQELQEKGTVTSDIWVPSESDEELLEAAKKKAKEATREGATPERQFPRMLSTTFNIEKKKLKAERRIPENVGKYSKSIDSALPGEHTKRLYEDLPWNERTVLAQLRTCMIRLKAISTRLGRRRQVSVHADLNAKPLNTFSSDARAGKPIGRK</sequence>
<evidence type="ECO:0000313" key="3">
    <source>
        <dbReference type="Proteomes" id="UP000030106"/>
    </source>
</evidence>
<dbReference type="PANTHER" id="PTHR33481:SF1">
    <property type="entry name" value="ENDONUCLEASE_EXONUCLEASE_PHOSPHATASE DOMAIN-CONTAINING PROTEIN-RELATED"/>
    <property type="match status" value="1"/>
</dbReference>
<dbReference type="GO" id="GO:0003676">
    <property type="term" value="F:nucleic acid binding"/>
    <property type="evidence" value="ECO:0007669"/>
    <property type="project" value="InterPro"/>
</dbReference>
<dbReference type="EMBL" id="ANFO01001458">
    <property type="protein sequence ID" value="KGQ02585.1"/>
    <property type="molecule type" value="Genomic_DNA"/>
</dbReference>
<dbReference type="InterPro" id="IPR036397">
    <property type="entry name" value="RNaseH_sf"/>
</dbReference>
<comment type="caution">
    <text evidence="2">The sequence shown here is derived from an EMBL/GenBank/DDBJ whole genome shotgun (WGS) entry which is preliminary data.</text>
</comment>
<accession>A0A0A2V931</accession>
<dbReference type="STRING" id="1245745.A0A0A2V931"/>
<dbReference type="PANTHER" id="PTHR33481">
    <property type="entry name" value="REVERSE TRANSCRIPTASE"/>
    <property type="match status" value="1"/>
</dbReference>